<gene>
    <name evidence="2" type="ORF">FB567DRAFT_523336</name>
</gene>
<reference evidence="2" key="1">
    <citation type="journal article" date="2021" name="Nat. Commun.">
        <title>Genetic determinants of endophytism in the Arabidopsis root mycobiome.</title>
        <authorList>
            <person name="Mesny F."/>
            <person name="Miyauchi S."/>
            <person name="Thiergart T."/>
            <person name="Pickel B."/>
            <person name="Atanasova L."/>
            <person name="Karlsson M."/>
            <person name="Huettel B."/>
            <person name="Barry K.W."/>
            <person name="Haridas S."/>
            <person name="Chen C."/>
            <person name="Bauer D."/>
            <person name="Andreopoulos W."/>
            <person name="Pangilinan J."/>
            <person name="LaButti K."/>
            <person name="Riley R."/>
            <person name="Lipzen A."/>
            <person name="Clum A."/>
            <person name="Drula E."/>
            <person name="Henrissat B."/>
            <person name="Kohler A."/>
            <person name="Grigoriev I.V."/>
            <person name="Martin F.M."/>
            <person name="Hacquard S."/>
        </authorList>
    </citation>
    <scope>NUCLEOTIDE SEQUENCE</scope>
    <source>
        <strain evidence="2">MPI-SDFR-AT-0120</strain>
    </source>
</reference>
<evidence type="ECO:0000313" key="2">
    <source>
        <dbReference type="EMBL" id="KAH7089231.1"/>
    </source>
</evidence>
<comment type="caution">
    <text evidence="2">The sequence shown here is derived from an EMBL/GenBank/DDBJ whole genome shotgun (WGS) entry which is preliminary data.</text>
</comment>
<name>A0A8K0RBP4_9PLEO</name>
<dbReference type="OrthoDB" id="5386682at2759"/>
<keyword evidence="3" id="KW-1185">Reference proteome</keyword>
<feature type="domain" description="Heterokaryon incompatibility" evidence="1">
    <location>
        <begin position="3"/>
        <end position="135"/>
    </location>
</feature>
<dbReference type="InterPro" id="IPR052895">
    <property type="entry name" value="HetReg/Transcr_Mod"/>
</dbReference>
<dbReference type="EMBL" id="JAGMVJ010000007">
    <property type="protein sequence ID" value="KAH7089231.1"/>
    <property type="molecule type" value="Genomic_DNA"/>
</dbReference>
<dbReference type="PANTHER" id="PTHR24148">
    <property type="entry name" value="ANKYRIN REPEAT DOMAIN-CONTAINING PROTEIN 39 HOMOLOG-RELATED"/>
    <property type="match status" value="1"/>
</dbReference>
<evidence type="ECO:0000313" key="3">
    <source>
        <dbReference type="Proteomes" id="UP000813461"/>
    </source>
</evidence>
<dbReference type="InterPro" id="IPR010730">
    <property type="entry name" value="HET"/>
</dbReference>
<proteinExistence type="predicted"/>
<dbReference type="Pfam" id="PF06985">
    <property type="entry name" value="HET"/>
    <property type="match status" value="1"/>
</dbReference>
<accession>A0A8K0RBP4</accession>
<protein>
    <submittedName>
        <fullName evidence="2">Heterokaryon incompatibility protein-domain-containing protein</fullName>
    </submittedName>
</protein>
<sequence length="561" mass="64893">MMALRRLRFPDRSRFLWIDQLCIDQENNEEKGPQIQLMSYVYQTAQQVIIWLGEDRDFYLSGDAHYIKGHHSQLLPETITSLSTSESQDEYRSQTAALVDVRLGYLGDTIEQQRWTMIIDILRRPWFSRAWVFQEASLATHLKIQFGELEADFQKVKQLCEVVTQIEKDLGMGRDHTLRATTPGFEMMQLIDRCRKERLQDVVNRTDSQSSYFLNVLLQVLRRVRCFDRRDLIFAFLAFQNGEGIRATAESYSQPIEEIWTNAAESIIKSSKSLDIFAALSGETSRHVDLPSWVPYWADPFPYSRPIATSRTYFKASRNLPHIWHAHSDPWKLQVRGKIIDKIVSGSDQYAGPSFARGLSQGQPMEIFLMFDLLIEHYEKVYYADEAIAAAHGVHAATKLQIPPRDMMRIVLADGALGTKQPLRETIDDMLDIYNQRDAMISLRCAKTRLELSSSEFRSLQIYEQLEDLVLVAEHKIHFATQHFQHGLAPNCIKVGDYIAIIHGSRTPCVLRLVNEDKKEYKIVGQCYLDGWMYGKPRATVPRAHPHGNWWEEEQDEFVLV</sequence>
<dbReference type="AlphaFoldDB" id="A0A8K0RBP4"/>
<dbReference type="Proteomes" id="UP000813461">
    <property type="component" value="Unassembled WGS sequence"/>
</dbReference>
<dbReference type="PANTHER" id="PTHR24148:SF64">
    <property type="entry name" value="HETEROKARYON INCOMPATIBILITY DOMAIN-CONTAINING PROTEIN"/>
    <property type="match status" value="1"/>
</dbReference>
<dbReference type="Pfam" id="PF26639">
    <property type="entry name" value="Het-6_barrel"/>
    <property type="match status" value="1"/>
</dbReference>
<evidence type="ECO:0000259" key="1">
    <source>
        <dbReference type="Pfam" id="PF06985"/>
    </source>
</evidence>
<organism evidence="2 3">
    <name type="scientific">Paraphoma chrysanthemicola</name>
    <dbReference type="NCBI Taxonomy" id="798071"/>
    <lineage>
        <taxon>Eukaryota</taxon>
        <taxon>Fungi</taxon>
        <taxon>Dikarya</taxon>
        <taxon>Ascomycota</taxon>
        <taxon>Pezizomycotina</taxon>
        <taxon>Dothideomycetes</taxon>
        <taxon>Pleosporomycetidae</taxon>
        <taxon>Pleosporales</taxon>
        <taxon>Pleosporineae</taxon>
        <taxon>Phaeosphaeriaceae</taxon>
        <taxon>Paraphoma</taxon>
    </lineage>
</organism>